<evidence type="ECO:0000313" key="6">
    <source>
        <dbReference type="EMBL" id="MDU9004576.1"/>
    </source>
</evidence>
<evidence type="ECO:0000259" key="5">
    <source>
        <dbReference type="PROSITE" id="PS50931"/>
    </source>
</evidence>
<dbReference type="PRINTS" id="PR00039">
    <property type="entry name" value="HTHLYSR"/>
</dbReference>
<protein>
    <submittedName>
        <fullName evidence="6">Pca operon transcription factor PcaQ</fullName>
    </submittedName>
</protein>
<dbReference type="SUPFAM" id="SSF53850">
    <property type="entry name" value="Periplasmic binding protein-like II"/>
    <property type="match status" value="1"/>
</dbReference>
<dbReference type="EMBL" id="JASMWN010000008">
    <property type="protein sequence ID" value="MDU9004576.1"/>
    <property type="molecule type" value="Genomic_DNA"/>
</dbReference>
<dbReference type="PANTHER" id="PTHR30419:SF8">
    <property type="entry name" value="NITROGEN ASSIMILATION TRANSCRIPTIONAL ACTIVATOR-RELATED"/>
    <property type="match status" value="1"/>
</dbReference>
<gene>
    <name evidence="6" type="primary">pcaQ</name>
    <name evidence="6" type="ORF">QO231_12025</name>
</gene>
<proteinExistence type="inferred from homology"/>
<dbReference type="PANTHER" id="PTHR30419">
    <property type="entry name" value="HTH-TYPE TRANSCRIPTIONAL REGULATOR YBHD"/>
    <property type="match status" value="1"/>
</dbReference>
<evidence type="ECO:0000256" key="1">
    <source>
        <dbReference type="ARBA" id="ARBA00009437"/>
    </source>
</evidence>
<keyword evidence="7" id="KW-1185">Reference proteome</keyword>
<reference evidence="7" key="1">
    <citation type="submission" date="2023-05" db="EMBL/GenBank/DDBJ databases">
        <title>Sedimentitalea sp. nov. JM2-8.</title>
        <authorList>
            <person name="Huang J."/>
        </authorList>
    </citation>
    <scope>NUCLEOTIDE SEQUENCE [LARGE SCALE GENOMIC DNA]</scope>
    <source>
        <strain evidence="7">KHS03</strain>
    </source>
</reference>
<comment type="caution">
    <text evidence="6">The sequence shown here is derived from an EMBL/GenBank/DDBJ whole genome shotgun (WGS) entry which is preliminary data.</text>
</comment>
<sequence>MEFNKLRQIKMRHLSAFVETVRCGSLKAASERIFLTQPAISKTLKDLESILGVSLMHRDRGGIELTREGAVFRQFAEQCLAALGHGLASLDALSSGAASPLHIGALPSVAADLLPDVILRFAELSPPTPVTVEDGHIGGLVDRLRSGKLDLLVGRMGRPETMEGLSFTQLYSENVVFAVATDHPMARATSLDALNECRILYPPKGAAIRPLVDRFLIAHGIGDWSNRIETVSGAFGRAMTLGPAQAIWIISRGVVARDIAAGRMTSLPINTSAMAGPVGILARSEEDPTPTIRLFRQALLEATRSAVSRRASDRYGEFVSEDDRRC</sequence>
<dbReference type="Gene3D" id="1.10.10.10">
    <property type="entry name" value="Winged helix-like DNA-binding domain superfamily/Winged helix DNA-binding domain"/>
    <property type="match status" value="1"/>
</dbReference>
<dbReference type="InterPro" id="IPR036390">
    <property type="entry name" value="WH_DNA-bd_sf"/>
</dbReference>
<dbReference type="InterPro" id="IPR012787">
    <property type="entry name" value="TF_PcaQ"/>
</dbReference>
<dbReference type="SUPFAM" id="SSF46785">
    <property type="entry name" value="Winged helix' DNA-binding domain"/>
    <property type="match status" value="1"/>
</dbReference>
<feature type="domain" description="HTH lysR-type" evidence="5">
    <location>
        <begin position="9"/>
        <end position="66"/>
    </location>
</feature>
<dbReference type="Pfam" id="PF03466">
    <property type="entry name" value="LysR_substrate"/>
    <property type="match status" value="1"/>
</dbReference>
<dbReference type="InterPro" id="IPR036388">
    <property type="entry name" value="WH-like_DNA-bd_sf"/>
</dbReference>
<keyword evidence="2" id="KW-0805">Transcription regulation</keyword>
<keyword evidence="4" id="KW-0804">Transcription</keyword>
<evidence type="ECO:0000256" key="2">
    <source>
        <dbReference type="ARBA" id="ARBA00023015"/>
    </source>
</evidence>
<dbReference type="InterPro" id="IPR050950">
    <property type="entry name" value="HTH-type_LysR_regulators"/>
</dbReference>
<evidence type="ECO:0000256" key="4">
    <source>
        <dbReference type="ARBA" id="ARBA00023163"/>
    </source>
</evidence>
<dbReference type="Pfam" id="PF00126">
    <property type="entry name" value="HTH_1"/>
    <property type="match status" value="1"/>
</dbReference>
<evidence type="ECO:0000256" key="3">
    <source>
        <dbReference type="ARBA" id="ARBA00023125"/>
    </source>
</evidence>
<dbReference type="InterPro" id="IPR005119">
    <property type="entry name" value="LysR_subst-bd"/>
</dbReference>
<dbReference type="NCBIfam" id="TIGR02424">
    <property type="entry name" value="TF_pcaQ"/>
    <property type="match status" value="1"/>
</dbReference>
<name>A0ABU3VEH7_9RHOB</name>
<dbReference type="Gene3D" id="3.40.190.10">
    <property type="entry name" value="Periplasmic binding protein-like II"/>
    <property type="match status" value="2"/>
</dbReference>
<dbReference type="PROSITE" id="PS50931">
    <property type="entry name" value="HTH_LYSR"/>
    <property type="match status" value="1"/>
</dbReference>
<organism evidence="6 7">
    <name type="scientific">Sedimentitalea todarodis</name>
    <dbReference type="NCBI Taxonomy" id="1631240"/>
    <lineage>
        <taxon>Bacteria</taxon>
        <taxon>Pseudomonadati</taxon>
        <taxon>Pseudomonadota</taxon>
        <taxon>Alphaproteobacteria</taxon>
        <taxon>Rhodobacterales</taxon>
        <taxon>Paracoccaceae</taxon>
        <taxon>Sedimentitalea</taxon>
    </lineage>
</organism>
<comment type="similarity">
    <text evidence="1">Belongs to the LysR transcriptional regulatory family.</text>
</comment>
<dbReference type="Proteomes" id="UP001255416">
    <property type="component" value="Unassembled WGS sequence"/>
</dbReference>
<dbReference type="RefSeq" id="WP_316776416.1">
    <property type="nucleotide sequence ID" value="NZ_JASMWN010000008.1"/>
</dbReference>
<evidence type="ECO:0000313" key="7">
    <source>
        <dbReference type="Proteomes" id="UP001255416"/>
    </source>
</evidence>
<accession>A0ABU3VEH7</accession>
<keyword evidence="3" id="KW-0238">DNA-binding</keyword>
<dbReference type="InterPro" id="IPR000847">
    <property type="entry name" value="LysR_HTH_N"/>
</dbReference>